<dbReference type="Pfam" id="PF00022">
    <property type="entry name" value="Actin"/>
    <property type="match status" value="2"/>
</dbReference>
<feature type="region of interest" description="Disordered" evidence="7">
    <location>
        <begin position="527"/>
        <end position="551"/>
    </location>
</feature>
<feature type="region of interest" description="Disordered" evidence="7">
    <location>
        <begin position="402"/>
        <end position="425"/>
    </location>
</feature>
<dbReference type="FunFam" id="3.30.420.40:FF:000122">
    <property type="entry name" value="ARP5 actin-related protein 5 homolog"/>
    <property type="match status" value="1"/>
</dbReference>
<keyword evidence="9" id="KW-1185">Reference proteome</keyword>
<evidence type="ECO:0000313" key="9">
    <source>
        <dbReference type="Proteomes" id="UP001153365"/>
    </source>
</evidence>
<keyword evidence="5" id="KW-0539">Nucleus</keyword>
<dbReference type="SMART" id="SM00268">
    <property type="entry name" value="ACTIN"/>
    <property type="match status" value="1"/>
</dbReference>
<dbReference type="InterPro" id="IPR043129">
    <property type="entry name" value="ATPase_NBD"/>
</dbReference>
<dbReference type="EMBL" id="CALTRL010000957">
    <property type="protein sequence ID" value="CAH7670224.1"/>
    <property type="molecule type" value="Genomic_DNA"/>
</dbReference>
<evidence type="ECO:0000256" key="6">
    <source>
        <dbReference type="RuleBase" id="RU000487"/>
    </source>
</evidence>
<evidence type="ECO:0000256" key="2">
    <source>
        <dbReference type="ARBA" id="ARBA00006752"/>
    </source>
</evidence>
<gene>
    <name evidence="8" type="ORF">PPACK8108_LOCUS4935</name>
</gene>
<dbReference type="CDD" id="cd10211">
    <property type="entry name" value="ASKHA_NBD_Arp5"/>
    <property type="match status" value="1"/>
</dbReference>
<name>A0AAV0APB4_PHAPC</name>
<dbReference type="Proteomes" id="UP001153365">
    <property type="component" value="Unassembled WGS sequence"/>
</dbReference>
<dbReference type="PANTHER" id="PTHR11937">
    <property type="entry name" value="ACTIN"/>
    <property type="match status" value="1"/>
</dbReference>
<proteinExistence type="inferred from homology"/>
<organism evidence="8 9">
    <name type="scientific">Phakopsora pachyrhizi</name>
    <name type="common">Asian soybean rust disease fungus</name>
    <dbReference type="NCBI Taxonomy" id="170000"/>
    <lineage>
        <taxon>Eukaryota</taxon>
        <taxon>Fungi</taxon>
        <taxon>Dikarya</taxon>
        <taxon>Basidiomycota</taxon>
        <taxon>Pucciniomycotina</taxon>
        <taxon>Pucciniomycetes</taxon>
        <taxon>Pucciniales</taxon>
        <taxon>Phakopsoraceae</taxon>
        <taxon>Phakopsora</taxon>
    </lineage>
</organism>
<evidence type="ECO:0000256" key="4">
    <source>
        <dbReference type="ARBA" id="ARBA00023163"/>
    </source>
</evidence>
<protein>
    <recommendedName>
        <fullName evidence="10">Actin-related protein 5</fullName>
    </recommendedName>
</protein>
<reference evidence="8" key="1">
    <citation type="submission" date="2022-06" db="EMBL/GenBank/DDBJ databases">
        <authorList>
            <consortium name="SYNGENTA / RWTH Aachen University"/>
        </authorList>
    </citation>
    <scope>NUCLEOTIDE SEQUENCE</scope>
</reference>
<evidence type="ECO:0000256" key="5">
    <source>
        <dbReference type="ARBA" id="ARBA00023242"/>
    </source>
</evidence>
<sequence length="793" mass="91526">MEVLEFNRRLLIRIDPQSQPIPLIDPQRPRTTVYKVPERSISLPPPPIDPETYQSDFSIDKVPIIIDNGSCTVRAGYSGSTTPYLETESVVSKYRDRKTNRTIMLAGSDCYVDTTSRSNVRPLHEDGIVCNYDSMEAMFDYVFLKLGVNSQTVQHPILMTEALCNPIFTRGLMTELLFETYQVPSVCYGIDSLFSYYETHHDLPNIQQTSLVISSSHSSTTIIPIVEGVPKIAQSRRLNWGGLQESEFLLRLMQLKYSTFPSRMTSSQAFDLVQEHCMFSSNSFSEDLRMLKDPNCLAEFNRIIQFPFNSVEVTEKSEAELLAQAERKRLSGLRLQEQTARIRVEKLMQKESDLEVYLEIQSFRSKEPRDKYLERLSLEGFENEEELESLIKKTQAQLKRARKKDLGAEENDNEKGEPNFPLIDIPDHQLDEEGLKEKRRQKLIKAGHEARERAKAEREAEKARIIEKDRQDEEDRLNNPEEWLNKVRIKHENLILKIKERKKRKSQLSDRKSHVAQQRMKTIANLASDQPVVSGKNPNSNKKRRKVNDDNFGADDADWAVYRDVVGADESDEEDELLELIAVEKSLLEHDSNFTIENTSERRDLKRRSLLNAFYKGISPSKDDSNKIMASLEQEGNNEHNARLHFNVERIRVPEPLYEPMIAGIDQAGLVEAVQYVLKEFSREVQEKLISHVFVTGGHTTLPNFDIRLNNSLRPTLPVQTTLNIFRPNHHHQAQQQSEIEFLRGLSWRGMNRWINSDGGSEFRDGSITKSLYEELGIEYLKEHRFSSKVGFF</sequence>
<dbReference type="InterPro" id="IPR004000">
    <property type="entry name" value="Actin"/>
</dbReference>
<keyword evidence="4" id="KW-0804">Transcription</keyword>
<dbReference type="GO" id="GO:0005634">
    <property type="term" value="C:nucleus"/>
    <property type="evidence" value="ECO:0007669"/>
    <property type="project" value="UniProtKB-SubCell"/>
</dbReference>
<evidence type="ECO:0008006" key="10">
    <source>
        <dbReference type="Google" id="ProtNLM"/>
    </source>
</evidence>
<dbReference type="FunFam" id="3.30.420.40:FF:000048">
    <property type="entry name" value="ARP5 actin-related protein 5 homolog"/>
    <property type="match status" value="1"/>
</dbReference>
<dbReference type="Gene3D" id="3.30.420.40">
    <property type="match status" value="2"/>
</dbReference>
<comment type="caution">
    <text evidence="8">The sequence shown here is derived from an EMBL/GenBank/DDBJ whole genome shotgun (WGS) entry which is preliminary data.</text>
</comment>
<evidence type="ECO:0000256" key="1">
    <source>
        <dbReference type="ARBA" id="ARBA00004123"/>
    </source>
</evidence>
<accession>A0AAV0APB4</accession>
<comment type="similarity">
    <text evidence="2 6">Belongs to the actin family.</text>
</comment>
<comment type="subcellular location">
    <subcellularLocation>
        <location evidence="1">Nucleus</location>
    </subcellularLocation>
</comment>
<evidence type="ECO:0000313" key="8">
    <source>
        <dbReference type="EMBL" id="CAH7670224.1"/>
    </source>
</evidence>
<evidence type="ECO:0000256" key="3">
    <source>
        <dbReference type="ARBA" id="ARBA00023015"/>
    </source>
</evidence>
<dbReference type="AlphaFoldDB" id="A0AAV0APB4"/>
<keyword evidence="3" id="KW-0805">Transcription regulation</keyword>
<dbReference type="SUPFAM" id="SSF53067">
    <property type="entry name" value="Actin-like ATPase domain"/>
    <property type="match status" value="2"/>
</dbReference>
<evidence type="ECO:0000256" key="7">
    <source>
        <dbReference type="SAM" id="MobiDB-lite"/>
    </source>
</evidence>